<dbReference type="FunFam" id="3.30.420.10:FF:000019">
    <property type="entry name" value="RNA exonuclease NEF-sp"/>
    <property type="match status" value="1"/>
</dbReference>
<dbReference type="InterPro" id="IPR047021">
    <property type="entry name" value="REXO1/3/4-like"/>
</dbReference>
<dbReference type="InterPro" id="IPR034922">
    <property type="entry name" value="REX1-like_exo"/>
</dbReference>
<dbReference type="AlphaFoldDB" id="A0A1L0DA67"/>
<protein>
    <submittedName>
        <fullName evidence="9">CIC11C00000004187</fullName>
    </submittedName>
</protein>
<evidence type="ECO:0000256" key="5">
    <source>
        <dbReference type="ARBA" id="ARBA00022839"/>
    </source>
</evidence>
<evidence type="ECO:0000256" key="7">
    <source>
        <dbReference type="SAM" id="MobiDB-lite"/>
    </source>
</evidence>
<sequence length="657" mass="74419">MESKDRNEHDEHLSQTTARLSISIKEEGVLSQVREFLQDQKLQRRDSAVSITSLEENDIRDTSEQPQLLISTKRRRSSVQTVPPPRRKKAREHKRKARKQNASLTIELQGPNNKIVTHSITHLREFLLEALQLKKTSPRQLLMVTKPMEVTKIVVAIVPGLLLSDFDTIPSRGAGGSVELELLEPDGKHNETLPFFPANFEYLLPTTMATSQDSIFPCPQALVSFPVSKAERKRRAEELRAKKIVLYDLLVTIDQMRLNNYPVHSSLDENSHLEDGWVETGEFDHEGSHTFALDCEFCQAKSGPVLTRASMVNFQNEVIYDTFVKPEEEITDYVTRYSGITAEALKDVTTTAKDVQKKILELVSSSDILIGHSLESDLNVMKIRHPNIIDTALIYDHNQGPPLKPGLRSLAAQHLNRKIQQGEQTGEGHSSVEDLRACLDLVKMKLLNGPGFGKVIRETTLFEKLYELLPSKRSVIIDFSPEIYGHDLGERVNLEKFTVVNDDEVVETLERELESSTLAFIRFKEMDFNSGVVQVPSRFTGKLYSELDENRKSAILTGENRNDCLKSLNNRLQKVYDQLPVGCVFVVCNEGGDTMELTQLQGVRKRFRQLERKQVKLSDIPPEDCWDFDKQTALKRACVEASNGFTFATVITDDNSE</sequence>
<keyword evidence="3" id="KW-0540">Nuclease</keyword>
<keyword evidence="4" id="KW-0378">Hydrolase</keyword>
<name>A0A1L0DA67_9ASCO</name>
<dbReference type="OrthoDB" id="206335at2759"/>
<dbReference type="GO" id="GO:0004527">
    <property type="term" value="F:exonuclease activity"/>
    <property type="evidence" value="ECO:0007669"/>
    <property type="project" value="UniProtKB-KW"/>
</dbReference>
<feature type="domain" description="Exonuclease" evidence="8">
    <location>
        <begin position="289"/>
        <end position="451"/>
    </location>
</feature>
<dbReference type="SUPFAM" id="SSF53098">
    <property type="entry name" value="Ribonuclease H-like"/>
    <property type="match status" value="1"/>
</dbReference>
<comment type="subcellular location">
    <subcellularLocation>
        <location evidence="1">Nucleus</location>
    </subcellularLocation>
</comment>
<dbReference type="PANTHER" id="PTHR12801:SF115">
    <property type="entry name" value="FI18136P1-RELATED"/>
    <property type="match status" value="1"/>
</dbReference>
<feature type="compositionally biased region" description="Basic residues" evidence="7">
    <location>
        <begin position="85"/>
        <end position="99"/>
    </location>
</feature>
<comment type="similarity">
    <text evidence="2">Belongs to the REXO1/REXO3 family.</text>
</comment>
<feature type="region of interest" description="Disordered" evidence="7">
    <location>
        <begin position="56"/>
        <end position="101"/>
    </location>
</feature>
<dbReference type="Pfam" id="PF00929">
    <property type="entry name" value="RNase_T"/>
    <property type="match status" value="1"/>
</dbReference>
<dbReference type="CDD" id="cd06145">
    <property type="entry name" value="REX1_like"/>
    <property type="match status" value="1"/>
</dbReference>
<evidence type="ECO:0000256" key="4">
    <source>
        <dbReference type="ARBA" id="ARBA00022801"/>
    </source>
</evidence>
<dbReference type="InterPro" id="IPR013520">
    <property type="entry name" value="Ribonucl_H"/>
</dbReference>
<organism evidence="9 10">
    <name type="scientific">Sungouiella intermedia</name>
    <dbReference type="NCBI Taxonomy" id="45354"/>
    <lineage>
        <taxon>Eukaryota</taxon>
        <taxon>Fungi</taxon>
        <taxon>Dikarya</taxon>
        <taxon>Ascomycota</taxon>
        <taxon>Saccharomycotina</taxon>
        <taxon>Pichiomycetes</taxon>
        <taxon>Metschnikowiaceae</taxon>
        <taxon>Sungouiella</taxon>
    </lineage>
</organism>
<evidence type="ECO:0000313" key="9">
    <source>
        <dbReference type="EMBL" id="SGZ52880.1"/>
    </source>
</evidence>
<keyword evidence="10" id="KW-1185">Reference proteome</keyword>
<proteinExistence type="inferred from homology"/>
<evidence type="ECO:0000259" key="8">
    <source>
        <dbReference type="SMART" id="SM00479"/>
    </source>
</evidence>
<keyword evidence="6" id="KW-0539">Nucleus</keyword>
<accession>A0A1L0DA67</accession>
<dbReference type="InterPro" id="IPR036397">
    <property type="entry name" value="RNaseH_sf"/>
</dbReference>
<dbReference type="PANTHER" id="PTHR12801">
    <property type="entry name" value="RNA EXONUCLEASE REXO1 / RECO3 FAMILY MEMBER-RELATED"/>
    <property type="match status" value="1"/>
</dbReference>
<dbReference type="Proteomes" id="UP000182334">
    <property type="component" value="Chromosome III"/>
</dbReference>
<evidence type="ECO:0000256" key="1">
    <source>
        <dbReference type="ARBA" id="ARBA00004123"/>
    </source>
</evidence>
<gene>
    <name evidence="9" type="ORF">SAMEA4029010_CIC11G00000004187</name>
</gene>
<dbReference type="GO" id="GO:0005634">
    <property type="term" value="C:nucleus"/>
    <property type="evidence" value="ECO:0007669"/>
    <property type="project" value="UniProtKB-SubCell"/>
</dbReference>
<dbReference type="EMBL" id="LT635758">
    <property type="protein sequence ID" value="SGZ52880.1"/>
    <property type="molecule type" value="Genomic_DNA"/>
</dbReference>
<dbReference type="GO" id="GO:0003676">
    <property type="term" value="F:nucleic acid binding"/>
    <property type="evidence" value="ECO:0007669"/>
    <property type="project" value="InterPro"/>
</dbReference>
<dbReference type="SMART" id="SM00479">
    <property type="entry name" value="EXOIII"/>
    <property type="match status" value="1"/>
</dbReference>
<evidence type="ECO:0000256" key="2">
    <source>
        <dbReference type="ARBA" id="ARBA00006357"/>
    </source>
</evidence>
<keyword evidence="5" id="KW-0269">Exonuclease</keyword>
<evidence type="ECO:0000313" key="10">
    <source>
        <dbReference type="Proteomes" id="UP000182334"/>
    </source>
</evidence>
<dbReference type="STRING" id="45354.A0A1L0DA67"/>
<evidence type="ECO:0000256" key="6">
    <source>
        <dbReference type="ARBA" id="ARBA00023242"/>
    </source>
</evidence>
<evidence type="ECO:0000256" key="3">
    <source>
        <dbReference type="ARBA" id="ARBA00022722"/>
    </source>
</evidence>
<dbReference type="Gene3D" id="3.30.420.10">
    <property type="entry name" value="Ribonuclease H-like superfamily/Ribonuclease H"/>
    <property type="match status" value="1"/>
</dbReference>
<dbReference type="InterPro" id="IPR012337">
    <property type="entry name" value="RNaseH-like_sf"/>
</dbReference>
<reference evidence="9 10" key="1">
    <citation type="submission" date="2016-10" db="EMBL/GenBank/DDBJ databases">
        <authorList>
            <person name="de Groot N.N."/>
        </authorList>
    </citation>
    <scope>NUCLEOTIDE SEQUENCE [LARGE SCALE GENOMIC DNA]</scope>
    <source>
        <strain evidence="9 10">CBS 141442</strain>
    </source>
</reference>